<dbReference type="RefSeq" id="WP_193119465.1">
    <property type="nucleotide sequence ID" value="NZ_BAAAIR010000034.1"/>
</dbReference>
<organism evidence="6 7">
    <name type="scientific">Brachybacterium tyrofermentans</name>
    <dbReference type="NCBI Taxonomy" id="47848"/>
    <lineage>
        <taxon>Bacteria</taxon>
        <taxon>Bacillati</taxon>
        <taxon>Actinomycetota</taxon>
        <taxon>Actinomycetes</taxon>
        <taxon>Micrococcales</taxon>
        <taxon>Dermabacteraceae</taxon>
        <taxon>Brachybacterium</taxon>
    </lineage>
</organism>
<evidence type="ECO:0000313" key="7">
    <source>
        <dbReference type="Proteomes" id="UP001595937"/>
    </source>
</evidence>
<dbReference type="InterPro" id="IPR036388">
    <property type="entry name" value="WH-like_DNA-bd_sf"/>
</dbReference>
<evidence type="ECO:0000256" key="2">
    <source>
        <dbReference type="ARBA" id="ARBA00023125"/>
    </source>
</evidence>
<dbReference type="InterPro" id="IPR036390">
    <property type="entry name" value="WH_DNA-bd_sf"/>
</dbReference>
<keyword evidence="2" id="KW-0238">DNA-binding</keyword>
<evidence type="ECO:0000256" key="3">
    <source>
        <dbReference type="ARBA" id="ARBA00023163"/>
    </source>
</evidence>
<dbReference type="EMBL" id="JBHSLN010000023">
    <property type="protein sequence ID" value="MFC5298001.1"/>
    <property type="molecule type" value="Genomic_DNA"/>
</dbReference>
<dbReference type="PANTHER" id="PTHR43132">
    <property type="entry name" value="ARSENICAL RESISTANCE OPERON REPRESSOR ARSR-RELATED"/>
    <property type="match status" value="1"/>
</dbReference>
<keyword evidence="1" id="KW-0805">Transcription regulation</keyword>
<dbReference type="SMART" id="SM00418">
    <property type="entry name" value="HTH_ARSR"/>
    <property type="match status" value="1"/>
</dbReference>
<proteinExistence type="predicted"/>
<evidence type="ECO:0000259" key="5">
    <source>
        <dbReference type="PROSITE" id="PS50987"/>
    </source>
</evidence>
<dbReference type="PRINTS" id="PR00778">
    <property type="entry name" value="HTHARSR"/>
</dbReference>
<dbReference type="InterPro" id="IPR011991">
    <property type="entry name" value="ArsR-like_HTH"/>
</dbReference>
<dbReference type="Pfam" id="PF01022">
    <property type="entry name" value="HTH_5"/>
    <property type="match status" value="1"/>
</dbReference>
<keyword evidence="3" id="KW-0804">Transcription</keyword>
<sequence>MDARTELESKPVLDRQDPTELQLAAAADTFAMLASPARLHLVSLMITGRFDVGSLAAKVGLSLPTISQHLSKLRLAGIVSAHREGRHSFYTVEDPHVLSLVEQIFEHIAPDGTLAPDPPMPATARPAAPPAPRPAAPPPESSLPVPSDKDSRA</sequence>
<protein>
    <submittedName>
        <fullName evidence="6">ArsR/SmtB family transcription factor</fullName>
    </submittedName>
</protein>
<dbReference type="Proteomes" id="UP001595937">
    <property type="component" value="Unassembled WGS sequence"/>
</dbReference>
<dbReference type="InterPro" id="IPR051011">
    <property type="entry name" value="Metal_resp_trans_reg"/>
</dbReference>
<evidence type="ECO:0000313" key="6">
    <source>
        <dbReference type="EMBL" id="MFC5298001.1"/>
    </source>
</evidence>
<dbReference type="InterPro" id="IPR001845">
    <property type="entry name" value="HTH_ArsR_DNA-bd_dom"/>
</dbReference>
<dbReference type="Gene3D" id="1.10.10.10">
    <property type="entry name" value="Winged helix-like DNA-binding domain superfamily/Winged helix DNA-binding domain"/>
    <property type="match status" value="1"/>
</dbReference>
<dbReference type="NCBIfam" id="NF033788">
    <property type="entry name" value="HTH_metalloreg"/>
    <property type="match status" value="1"/>
</dbReference>
<dbReference type="PROSITE" id="PS50987">
    <property type="entry name" value="HTH_ARSR_2"/>
    <property type="match status" value="1"/>
</dbReference>
<accession>A0ABW0FGE5</accession>
<comment type="caution">
    <text evidence="6">The sequence shown here is derived from an EMBL/GenBank/DDBJ whole genome shotgun (WGS) entry which is preliminary data.</text>
</comment>
<feature type="region of interest" description="Disordered" evidence="4">
    <location>
        <begin position="110"/>
        <end position="153"/>
    </location>
</feature>
<evidence type="ECO:0000256" key="1">
    <source>
        <dbReference type="ARBA" id="ARBA00023015"/>
    </source>
</evidence>
<keyword evidence="7" id="KW-1185">Reference proteome</keyword>
<reference evidence="7" key="1">
    <citation type="journal article" date="2019" name="Int. J. Syst. Evol. Microbiol.">
        <title>The Global Catalogue of Microorganisms (GCM) 10K type strain sequencing project: providing services to taxonomists for standard genome sequencing and annotation.</title>
        <authorList>
            <consortium name="The Broad Institute Genomics Platform"/>
            <consortium name="The Broad Institute Genome Sequencing Center for Infectious Disease"/>
            <person name="Wu L."/>
            <person name="Ma J."/>
        </authorList>
    </citation>
    <scope>NUCLEOTIDE SEQUENCE [LARGE SCALE GENOMIC DNA]</scope>
    <source>
        <strain evidence="7">CGMCC 1.16455</strain>
    </source>
</reference>
<dbReference type="PANTHER" id="PTHR43132:SF8">
    <property type="entry name" value="HTH-TYPE TRANSCRIPTIONAL REGULATOR KMTR"/>
    <property type="match status" value="1"/>
</dbReference>
<evidence type="ECO:0000256" key="4">
    <source>
        <dbReference type="SAM" id="MobiDB-lite"/>
    </source>
</evidence>
<dbReference type="GeneID" id="303297013"/>
<dbReference type="CDD" id="cd00090">
    <property type="entry name" value="HTH_ARSR"/>
    <property type="match status" value="1"/>
</dbReference>
<feature type="compositionally biased region" description="Pro residues" evidence="4">
    <location>
        <begin position="116"/>
        <end position="141"/>
    </location>
</feature>
<feature type="domain" description="HTH arsR-type" evidence="5">
    <location>
        <begin position="18"/>
        <end position="112"/>
    </location>
</feature>
<dbReference type="SUPFAM" id="SSF46785">
    <property type="entry name" value="Winged helix' DNA-binding domain"/>
    <property type="match status" value="1"/>
</dbReference>
<name>A0ABW0FGE5_9MICO</name>
<gene>
    <name evidence="6" type="ORF">ACFPK8_10815</name>
</gene>